<dbReference type="PROSITE" id="PS50995">
    <property type="entry name" value="HTH_MARR_2"/>
    <property type="match status" value="1"/>
</dbReference>
<sequence length="149" mass="16297">MTTLEPDLMAATLQRFGLERDRMRAAVASDAGISATDLDALEHLEADGPLTQRQLGDRLSLTSGAVTMLVDRLEDAGWVRRRPHPSDRRYVLVELSAQAIERTPARLAAYHARIRAIADKVPAAHRDAVRSFLQAAAEAASDAAANMRR</sequence>
<dbReference type="PRINTS" id="PR00598">
    <property type="entry name" value="HTHMARR"/>
</dbReference>
<dbReference type="PANTHER" id="PTHR33164">
    <property type="entry name" value="TRANSCRIPTIONAL REGULATOR, MARR FAMILY"/>
    <property type="match status" value="1"/>
</dbReference>
<evidence type="ECO:0000259" key="1">
    <source>
        <dbReference type="PROSITE" id="PS50995"/>
    </source>
</evidence>
<evidence type="ECO:0000313" key="2">
    <source>
        <dbReference type="EMBL" id="TVZ05117.1"/>
    </source>
</evidence>
<dbReference type="Proteomes" id="UP000460272">
    <property type="component" value="Unassembled WGS sequence"/>
</dbReference>
<gene>
    <name evidence="2" type="ORF">EAS64_10955</name>
</gene>
<dbReference type="GO" id="GO:0006950">
    <property type="term" value="P:response to stress"/>
    <property type="evidence" value="ECO:0007669"/>
    <property type="project" value="TreeGrafter"/>
</dbReference>
<dbReference type="Pfam" id="PF12802">
    <property type="entry name" value="MarR_2"/>
    <property type="match status" value="1"/>
</dbReference>
<protein>
    <submittedName>
        <fullName evidence="2">MarR family transcriptional regulator</fullName>
    </submittedName>
</protein>
<proteinExistence type="predicted"/>
<organism evidence="2 3">
    <name type="scientific">Trebonia kvetii</name>
    <dbReference type="NCBI Taxonomy" id="2480626"/>
    <lineage>
        <taxon>Bacteria</taxon>
        <taxon>Bacillati</taxon>
        <taxon>Actinomycetota</taxon>
        <taxon>Actinomycetes</taxon>
        <taxon>Streptosporangiales</taxon>
        <taxon>Treboniaceae</taxon>
        <taxon>Trebonia</taxon>
    </lineage>
</organism>
<dbReference type="CDD" id="cd00090">
    <property type="entry name" value="HTH_ARSR"/>
    <property type="match status" value="1"/>
</dbReference>
<dbReference type="InterPro" id="IPR011991">
    <property type="entry name" value="ArsR-like_HTH"/>
</dbReference>
<comment type="caution">
    <text evidence="2">The sequence shown here is derived from an EMBL/GenBank/DDBJ whole genome shotgun (WGS) entry which is preliminary data.</text>
</comment>
<name>A0A6P2C2C3_9ACTN</name>
<reference evidence="2 3" key="1">
    <citation type="submission" date="2018-11" db="EMBL/GenBank/DDBJ databases">
        <title>Trebonia kvetii gen.nov., sp.nov., a novel acidophilic actinobacterium, and proposal of the new actinobacterial family Treboniaceae fam. nov.</title>
        <authorList>
            <person name="Rapoport D."/>
            <person name="Sagova-Mareckova M."/>
            <person name="Sedlacek I."/>
            <person name="Provaznik J."/>
            <person name="Kralova S."/>
            <person name="Pavlinic D."/>
            <person name="Benes V."/>
            <person name="Kopecky J."/>
        </authorList>
    </citation>
    <scope>NUCLEOTIDE SEQUENCE [LARGE SCALE GENOMIC DNA]</scope>
    <source>
        <strain evidence="2 3">15Tr583</strain>
    </source>
</reference>
<dbReference type="InterPro" id="IPR036388">
    <property type="entry name" value="WH-like_DNA-bd_sf"/>
</dbReference>
<accession>A0A6P2C2C3</accession>
<dbReference type="InterPro" id="IPR039422">
    <property type="entry name" value="MarR/SlyA-like"/>
</dbReference>
<dbReference type="SUPFAM" id="SSF46785">
    <property type="entry name" value="Winged helix' DNA-binding domain"/>
    <property type="match status" value="1"/>
</dbReference>
<dbReference type="PANTHER" id="PTHR33164:SF43">
    <property type="entry name" value="HTH-TYPE TRANSCRIPTIONAL REPRESSOR YETL"/>
    <property type="match status" value="1"/>
</dbReference>
<dbReference type="InterPro" id="IPR000835">
    <property type="entry name" value="HTH_MarR-typ"/>
</dbReference>
<dbReference type="AlphaFoldDB" id="A0A6P2C2C3"/>
<dbReference type="GO" id="GO:0003700">
    <property type="term" value="F:DNA-binding transcription factor activity"/>
    <property type="evidence" value="ECO:0007669"/>
    <property type="project" value="InterPro"/>
</dbReference>
<dbReference type="EMBL" id="RPFW01000002">
    <property type="protein sequence ID" value="TVZ05117.1"/>
    <property type="molecule type" value="Genomic_DNA"/>
</dbReference>
<dbReference type="OrthoDB" id="162531at2"/>
<dbReference type="Gene3D" id="1.10.10.10">
    <property type="entry name" value="Winged helix-like DNA-binding domain superfamily/Winged helix DNA-binding domain"/>
    <property type="match status" value="1"/>
</dbReference>
<keyword evidence="3" id="KW-1185">Reference proteome</keyword>
<dbReference type="InterPro" id="IPR036390">
    <property type="entry name" value="WH_DNA-bd_sf"/>
</dbReference>
<feature type="domain" description="HTH marR-type" evidence="1">
    <location>
        <begin position="1"/>
        <end position="138"/>
    </location>
</feature>
<dbReference type="SMART" id="SM00347">
    <property type="entry name" value="HTH_MARR"/>
    <property type="match status" value="1"/>
</dbReference>
<evidence type="ECO:0000313" key="3">
    <source>
        <dbReference type="Proteomes" id="UP000460272"/>
    </source>
</evidence>
<dbReference type="RefSeq" id="WP_145852822.1">
    <property type="nucleotide sequence ID" value="NZ_RPFW01000002.1"/>
</dbReference>